<gene>
    <name evidence="2" type="ORF">CDL15_Pgr002348</name>
</gene>
<feature type="compositionally biased region" description="Low complexity" evidence="1">
    <location>
        <begin position="1"/>
        <end position="12"/>
    </location>
</feature>
<accession>A0A218XVP2</accession>
<protein>
    <submittedName>
        <fullName evidence="2">Uncharacterized protein</fullName>
    </submittedName>
</protein>
<feature type="region of interest" description="Disordered" evidence="1">
    <location>
        <begin position="1"/>
        <end position="22"/>
    </location>
</feature>
<dbReference type="PANTHER" id="PTHR34287:SF12">
    <property type="match status" value="1"/>
</dbReference>
<comment type="caution">
    <text evidence="2">The sequence shown here is derived from an EMBL/GenBank/DDBJ whole genome shotgun (WGS) entry which is preliminary data.</text>
</comment>
<dbReference type="PANTHER" id="PTHR34287">
    <property type="entry name" value="OS06G0551500 PROTEIN-RELATED"/>
    <property type="match status" value="1"/>
</dbReference>
<dbReference type="EMBL" id="MTKT01000790">
    <property type="protein sequence ID" value="OWM88581.1"/>
    <property type="molecule type" value="Genomic_DNA"/>
</dbReference>
<sequence length="117" mass="13545">MSEAYSPEQSPSQPAPFPSSSIRIVPKSASDRLLGKFFDASQFDYKYDQSSLWSPPIHRTAFLDLPGNTRFRAETGKMRSAKQTKHPKKGLNWRRFLRFNVRKSSVFLSFFNIRNRA</sequence>
<proteinExistence type="predicted"/>
<reference evidence="3" key="1">
    <citation type="journal article" date="2017" name="Plant J.">
        <title>The pomegranate (Punica granatum L.) genome and the genomics of punicalagin biosynthesis.</title>
        <authorList>
            <person name="Qin G."/>
            <person name="Xu C."/>
            <person name="Ming R."/>
            <person name="Tang H."/>
            <person name="Guyot R."/>
            <person name="Kramer E.M."/>
            <person name="Hu Y."/>
            <person name="Yi X."/>
            <person name="Qi Y."/>
            <person name="Xu X."/>
            <person name="Gao Z."/>
            <person name="Pan H."/>
            <person name="Jian J."/>
            <person name="Tian Y."/>
            <person name="Yue Z."/>
            <person name="Xu Y."/>
        </authorList>
    </citation>
    <scope>NUCLEOTIDE SEQUENCE [LARGE SCALE GENOMIC DNA]</scope>
    <source>
        <strain evidence="3">cv. Dabenzi</strain>
    </source>
</reference>
<dbReference type="Proteomes" id="UP000197138">
    <property type="component" value="Unassembled WGS sequence"/>
</dbReference>
<organism evidence="2 3">
    <name type="scientific">Punica granatum</name>
    <name type="common">Pomegranate</name>
    <dbReference type="NCBI Taxonomy" id="22663"/>
    <lineage>
        <taxon>Eukaryota</taxon>
        <taxon>Viridiplantae</taxon>
        <taxon>Streptophyta</taxon>
        <taxon>Embryophyta</taxon>
        <taxon>Tracheophyta</taxon>
        <taxon>Spermatophyta</taxon>
        <taxon>Magnoliopsida</taxon>
        <taxon>eudicotyledons</taxon>
        <taxon>Gunneridae</taxon>
        <taxon>Pentapetalae</taxon>
        <taxon>rosids</taxon>
        <taxon>malvids</taxon>
        <taxon>Myrtales</taxon>
        <taxon>Lythraceae</taxon>
        <taxon>Punica</taxon>
    </lineage>
</organism>
<evidence type="ECO:0000313" key="3">
    <source>
        <dbReference type="Proteomes" id="UP000197138"/>
    </source>
</evidence>
<name>A0A218XVP2_PUNGR</name>
<evidence type="ECO:0000256" key="1">
    <source>
        <dbReference type="SAM" id="MobiDB-lite"/>
    </source>
</evidence>
<evidence type="ECO:0000313" key="2">
    <source>
        <dbReference type="EMBL" id="OWM88581.1"/>
    </source>
</evidence>
<dbReference type="AlphaFoldDB" id="A0A218XVP2"/>